<evidence type="ECO:0000256" key="3">
    <source>
        <dbReference type="ARBA" id="ARBA00022475"/>
    </source>
</evidence>
<protein>
    <submittedName>
        <fullName evidence="10">ABC transporter permease</fullName>
    </submittedName>
</protein>
<accession>A0A6G4TVT7</accession>
<dbReference type="Pfam" id="PF02653">
    <property type="entry name" value="BPD_transp_2"/>
    <property type="match status" value="1"/>
</dbReference>
<comment type="subcellular location">
    <subcellularLocation>
        <location evidence="1">Cell membrane</location>
        <topology evidence="1">Multi-pass membrane protein</topology>
    </subcellularLocation>
</comment>
<proteinExistence type="predicted"/>
<dbReference type="AlphaFoldDB" id="A0A6G4TVT7"/>
<dbReference type="Proteomes" id="UP000481583">
    <property type="component" value="Unassembled WGS sequence"/>
</dbReference>
<evidence type="ECO:0000313" key="10">
    <source>
        <dbReference type="EMBL" id="NGN63228.1"/>
    </source>
</evidence>
<evidence type="ECO:0000313" key="11">
    <source>
        <dbReference type="Proteomes" id="UP000481583"/>
    </source>
</evidence>
<feature type="transmembrane region" description="Helical" evidence="9">
    <location>
        <begin position="239"/>
        <end position="257"/>
    </location>
</feature>
<feature type="transmembrane region" description="Helical" evidence="9">
    <location>
        <begin position="190"/>
        <end position="208"/>
    </location>
</feature>
<keyword evidence="5 9" id="KW-0812">Transmembrane</keyword>
<feature type="transmembrane region" description="Helical" evidence="9">
    <location>
        <begin position="58"/>
        <end position="78"/>
    </location>
</feature>
<evidence type="ECO:0000256" key="7">
    <source>
        <dbReference type="ARBA" id="ARBA00023136"/>
    </source>
</evidence>
<feature type="transmembrane region" description="Helical" evidence="9">
    <location>
        <begin position="117"/>
        <end position="137"/>
    </location>
</feature>
<keyword evidence="4" id="KW-0997">Cell inner membrane</keyword>
<keyword evidence="3" id="KW-1003">Cell membrane</keyword>
<keyword evidence="7 9" id="KW-0472">Membrane</keyword>
<dbReference type="GO" id="GO:0022857">
    <property type="term" value="F:transmembrane transporter activity"/>
    <property type="evidence" value="ECO:0007669"/>
    <property type="project" value="InterPro"/>
</dbReference>
<dbReference type="RefSeq" id="WP_165232173.1">
    <property type="nucleotide sequence ID" value="NZ_JAAKZV010000011.1"/>
</dbReference>
<dbReference type="GO" id="GO:0005886">
    <property type="term" value="C:plasma membrane"/>
    <property type="evidence" value="ECO:0007669"/>
    <property type="project" value="UniProtKB-SubCell"/>
</dbReference>
<keyword evidence="11" id="KW-1185">Reference proteome</keyword>
<feature type="region of interest" description="Disordered" evidence="8">
    <location>
        <begin position="1"/>
        <end position="21"/>
    </location>
</feature>
<dbReference type="CDD" id="cd06579">
    <property type="entry name" value="TM_PBP1_transp_AraH_like"/>
    <property type="match status" value="1"/>
</dbReference>
<comment type="caution">
    <text evidence="10">The sequence shown here is derived from an EMBL/GenBank/DDBJ whole genome shotgun (WGS) entry which is preliminary data.</text>
</comment>
<feature type="transmembrane region" description="Helical" evidence="9">
    <location>
        <begin position="278"/>
        <end position="306"/>
    </location>
</feature>
<feature type="transmembrane region" description="Helical" evidence="9">
    <location>
        <begin position="84"/>
        <end position="105"/>
    </location>
</feature>
<sequence>MSTTAAPPNASPPARNAHTAEPTGATAALRRFAATPTAGPAVALLVAGLFFTLQSDRFLSGGNLALVIQQVMVVGTLALGQTLIILTAGIDLSCGAIMAFGGIVMAKLAADGTLPPLVAIAAGIGVCTLFGAANGALVTFVRLPPFIVTLGMLNIAFALTHIYSDEQTVTDLPGALTWLGETFPMGRTDISYGSVLTIALFLFFAYVLGQTAWGKHVYALGNSPEVARLTGIRTTRLRLAVFTVAGFIYGIAALLLVSRTGVGDPKAGQTDNLDSITAVVLGGTSLFGGRGLVLGTLLGALIVGVFRNGLQLMGVGSIYQTLITGGLVIIAVTVDQISRRRTR</sequence>
<evidence type="ECO:0000256" key="9">
    <source>
        <dbReference type="SAM" id="Phobius"/>
    </source>
</evidence>
<dbReference type="PANTHER" id="PTHR32196">
    <property type="entry name" value="ABC TRANSPORTER PERMEASE PROTEIN YPHD-RELATED-RELATED"/>
    <property type="match status" value="1"/>
</dbReference>
<feature type="compositionally biased region" description="Low complexity" evidence="8">
    <location>
        <begin position="1"/>
        <end position="17"/>
    </location>
</feature>
<feature type="transmembrane region" description="Helical" evidence="9">
    <location>
        <begin position="143"/>
        <end position="163"/>
    </location>
</feature>
<reference evidence="10 11" key="1">
    <citation type="submission" date="2020-02" db="EMBL/GenBank/DDBJ databases">
        <title>Whole-genome analyses of novel actinobacteria.</title>
        <authorList>
            <person name="Sahin N."/>
        </authorList>
    </citation>
    <scope>NUCLEOTIDE SEQUENCE [LARGE SCALE GENOMIC DNA]</scope>
    <source>
        <strain evidence="10 11">A7024</strain>
    </source>
</reference>
<evidence type="ECO:0000256" key="1">
    <source>
        <dbReference type="ARBA" id="ARBA00004651"/>
    </source>
</evidence>
<feature type="transmembrane region" description="Helical" evidence="9">
    <location>
        <begin position="312"/>
        <end position="334"/>
    </location>
</feature>
<evidence type="ECO:0000256" key="2">
    <source>
        <dbReference type="ARBA" id="ARBA00022448"/>
    </source>
</evidence>
<dbReference type="InterPro" id="IPR001851">
    <property type="entry name" value="ABC_transp_permease"/>
</dbReference>
<dbReference type="EMBL" id="JAAKZV010000011">
    <property type="protein sequence ID" value="NGN63228.1"/>
    <property type="molecule type" value="Genomic_DNA"/>
</dbReference>
<keyword evidence="6 9" id="KW-1133">Transmembrane helix</keyword>
<dbReference type="PANTHER" id="PTHR32196:SF21">
    <property type="entry name" value="ABC TRANSPORTER PERMEASE PROTEIN YPHD-RELATED"/>
    <property type="match status" value="1"/>
</dbReference>
<name>A0A6G4TVT7_9ACTN</name>
<keyword evidence="2" id="KW-0813">Transport</keyword>
<evidence type="ECO:0000256" key="4">
    <source>
        <dbReference type="ARBA" id="ARBA00022519"/>
    </source>
</evidence>
<gene>
    <name evidence="10" type="ORF">G5C51_04810</name>
</gene>
<feature type="transmembrane region" description="Helical" evidence="9">
    <location>
        <begin position="32"/>
        <end position="51"/>
    </location>
</feature>
<evidence type="ECO:0000256" key="5">
    <source>
        <dbReference type="ARBA" id="ARBA00022692"/>
    </source>
</evidence>
<evidence type="ECO:0000256" key="6">
    <source>
        <dbReference type="ARBA" id="ARBA00022989"/>
    </source>
</evidence>
<organism evidence="10 11">
    <name type="scientific">Streptomyces coryli</name>
    <dbReference type="NCBI Taxonomy" id="1128680"/>
    <lineage>
        <taxon>Bacteria</taxon>
        <taxon>Bacillati</taxon>
        <taxon>Actinomycetota</taxon>
        <taxon>Actinomycetes</taxon>
        <taxon>Kitasatosporales</taxon>
        <taxon>Streptomycetaceae</taxon>
        <taxon>Streptomyces</taxon>
    </lineage>
</organism>
<evidence type="ECO:0000256" key="8">
    <source>
        <dbReference type="SAM" id="MobiDB-lite"/>
    </source>
</evidence>